<evidence type="ECO:0000256" key="1">
    <source>
        <dbReference type="SAM" id="MobiDB-lite"/>
    </source>
</evidence>
<evidence type="ECO:0000313" key="4">
    <source>
        <dbReference type="Proteomes" id="UP001205998"/>
    </source>
</evidence>
<keyword evidence="2" id="KW-1133">Transmembrane helix</keyword>
<keyword evidence="2" id="KW-0472">Membrane</keyword>
<keyword evidence="4" id="KW-1185">Reference proteome</keyword>
<feature type="transmembrane region" description="Helical" evidence="2">
    <location>
        <begin position="64"/>
        <end position="85"/>
    </location>
</feature>
<gene>
    <name evidence="3" type="ORF">C0J50_0691</name>
</gene>
<feature type="compositionally biased region" description="Polar residues" evidence="1">
    <location>
        <begin position="1"/>
        <end position="10"/>
    </location>
</feature>
<dbReference type="EMBL" id="MU564352">
    <property type="protein sequence ID" value="KAI5612023.1"/>
    <property type="molecule type" value="Genomic_DNA"/>
</dbReference>
<dbReference type="AlphaFoldDB" id="A0AAD5A8L1"/>
<organism evidence="3 4">
    <name type="scientific">Silurus asotus</name>
    <name type="common">Amur catfish</name>
    <name type="synonym">Parasilurus asotus</name>
    <dbReference type="NCBI Taxonomy" id="30991"/>
    <lineage>
        <taxon>Eukaryota</taxon>
        <taxon>Metazoa</taxon>
        <taxon>Chordata</taxon>
        <taxon>Craniata</taxon>
        <taxon>Vertebrata</taxon>
        <taxon>Euteleostomi</taxon>
        <taxon>Actinopterygii</taxon>
        <taxon>Neopterygii</taxon>
        <taxon>Teleostei</taxon>
        <taxon>Ostariophysi</taxon>
        <taxon>Siluriformes</taxon>
        <taxon>Siluridae</taxon>
        <taxon>Silurus</taxon>
    </lineage>
</organism>
<evidence type="ECO:0000256" key="2">
    <source>
        <dbReference type="SAM" id="Phobius"/>
    </source>
</evidence>
<dbReference type="Gene3D" id="3.40.50.1820">
    <property type="entry name" value="alpha/beta hydrolase"/>
    <property type="match status" value="1"/>
</dbReference>
<accession>A0AAD5A8L1</accession>
<keyword evidence="2" id="KW-0812">Transmembrane</keyword>
<dbReference type="Proteomes" id="UP001205998">
    <property type="component" value="Unassembled WGS sequence"/>
</dbReference>
<dbReference type="InterPro" id="IPR029058">
    <property type="entry name" value="AB_hydrolase_fold"/>
</dbReference>
<evidence type="ECO:0000313" key="3">
    <source>
        <dbReference type="EMBL" id="KAI5612023.1"/>
    </source>
</evidence>
<proteinExistence type="predicted"/>
<feature type="region of interest" description="Disordered" evidence="1">
    <location>
        <begin position="1"/>
        <end position="22"/>
    </location>
</feature>
<name>A0AAD5A8L1_SILAS</name>
<reference evidence="3" key="1">
    <citation type="submission" date="2018-07" db="EMBL/GenBank/DDBJ databases">
        <title>Comparative genomics of catfishes provides insights into carnivory and benthic adaptation.</title>
        <authorList>
            <person name="Zhang Y."/>
            <person name="Wang D."/>
            <person name="Peng Z."/>
            <person name="Zheng S."/>
            <person name="Shao F."/>
            <person name="Tao W."/>
        </authorList>
    </citation>
    <scope>NUCLEOTIDE SEQUENCE</scope>
    <source>
        <strain evidence="3">Chongqing</strain>
    </source>
</reference>
<evidence type="ECO:0008006" key="5">
    <source>
        <dbReference type="Google" id="ProtNLM"/>
    </source>
</evidence>
<comment type="caution">
    <text evidence="3">The sequence shown here is derived from an EMBL/GenBank/DDBJ whole genome shotgun (WGS) entry which is preliminary data.</text>
</comment>
<protein>
    <recommendedName>
        <fullName evidence="5">AB hydrolase-1 domain-containing protein</fullName>
    </recommendedName>
</protein>
<sequence length="431" mass="48489">MHVGSESWSNRRAPVAQTSEEDTAVDARQIRIVLAEKGDQLNIRQAQSAEAPVTTKQQQLKTSCWTTVMFLGKILLLVIFIPPFLNYASLQREELELRPRDAQLIDIGLGQKINLICKGQGQPVGFGSFGQYTNEPFNQITRFWRLNSVQCQHCNSLSVCNGTLKTGAAGDVCAYDRAGLGFSRRAPQNDTTGMEKVWRLSTTGRMVDDLHRLVTAAEIATPFILVGAELGALNARFYTHIYDVQVSDLVLINPIPEDIFEEETWQQYWYTNLVPSLQMMQFSAATGVSRLLLILRLLEPSFGGDNFSEEVLQRQKYLLSNPAHQSSAVDEHYFLNESASQVREISKFKLLSSRISLSVFIGDSFDEQLPAPLNRVFADVQRECLKRAYPQAKLIHIQGADRHMISKKASSVSKHLLELVSKRQTRHAMSQ</sequence>
<dbReference type="SUPFAM" id="SSF53474">
    <property type="entry name" value="alpha/beta-Hydrolases"/>
    <property type="match status" value="1"/>
</dbReference>